<name>A0ABY7TDU6_9SPHI</name>
<dbReference type="PANTHER" id="PTHR31956:SF1">
    <property type="entry name" value="NON-SPECIFIC PHOSPHOLIPASE C1"/>
    <property type="match status" value="1"/>
</dbReference>
<gene>
    <name evidence="5" type="ORF">PQO05_11835</name>
</gene>
<comment type="similarity">
    <text evidence="1">Belongs to the bacterial phospholipase C family.</text>
</comment>
<dbReference type="InterPro" id="IPR017850">
    <property type="entry name" value="Alkaline_phosphatase_core_sf"/>
</dbReference>
<keyword evidence="6" id="KW-1185">Reference proteome</keyword>
<dbReference type="NCBIfam" id="TIGR01409">
    <property type="entry name" value="TAT_signal_seq"/>
    <property type="match status" value="1"/>
</dbReference>
<evidence type="ECO:0000256" key="2">
    <source>
        <dbReference type="ARBA" id="ARBA00012018"/>
    </source>
</evidence>
<dbReference type="PANTHER" id="PTHR31956">
    <property type="entry name" value="NON-SPECIFIC PHOSPHOLIPASE C4-RELATED"/>
    <property type="match status" value="1"/>
</dbReference>
<organism evidence="5 6">
    <name type="scientific">Mucilaginibacter jinjuensis</name>
    <dbReference type="NCBI Taxonomy" id="1176721"/>
    <lineage>
        <taxon>Bacteria</taxon>
        <taxon>Pseudomonadati</taxon>
        <taxon>Bacteroidota</taxon>
        <taxon>Sphingobacteriia</taxon>
        <taxon>Sphingobacteriales</taxon>
        <taxon>Sphingobacteriaceae</taxon>
        <taxon>Mucilaginibacter</taxon>
    </lineage>
</organism>
<evidence type="ECO:0000259" key="4">
    <source>
        <dbReference type="Pfam" id="PF05506"/>
    </source>
</evidence>
<dbReference type="InterPro" id="IPR008475">
    <property type="entry name" value="PLipase_C_C"/>
</dbReference>
<dbReference type="InterPro" id="IPR017767">
    <property type="entry name" value="PC-PLC"/>
</dbReference>
<evidence type="ECO:0000313" key="5">
    <source>
        <dbReference type="EMBL" id="WCT14626.1"/>
    </source>
</evidence>
<evidence type="ECO:0000256" key="3">
    <source>
        <dbReference type="ARBA" id="ARBA00022801"/>
    </source>
</evidence>
<dbReference type="Proteomes" id="UP001216139">
    <property type="component" value="Chromosome"/>
</dbReference>
<dbReference type="EMBL" id="CP117167">
    <property type="protein sequence ID" value="WCT14626.1"/>
    <property type="molecule type" value="Genomic_DNA"/>
</dbReference>
<dbReference type="InterPro" id="IPR006311">
    <property type="entry name" value="TAT_signal"/>
</dbReference>
<dbReference type="InterPro" id="IPR019546">
    <property type="entry name" value="TAT_signal_bac_arc"/>
</dbReference>
<accession>A0ABY7TDU6</accession>
<dbReference type="Pfam" id="PF05506">
    <property type="entry name" value="PLipase_C_C"/>
    <property type="match status" value="2"/>
</dbReference>
<evidence type="ECO:0000256" key="1">
    <source>
        <dbReference type="ARBA" id="ARBA00009717"/>
    </source>
</evidence>
<dbReference type="EC" id="3.1.4.3" evidence="2"/>
<feature type="domain" description="Bacterial phospholipase C C-terminal" evidence="4">
    <location>
        <begin position="755"/>
        <end position="837"/>
    </location>
</feature>
<dbReference type="PROSITE" id="PS51318">
    <property type="entry name" value="TAT"/>
    <property type="match status" value="1"/>
</dbReference>
<proteinExistence type="inferred from homology"/>
<keyword evidence="3" id="KW-0378">Hydrolase</keyword>
<sequence length="855" mass="97172">MDSRRDFLKKASLLAGAAGLTGTLPASIAKAMAINAAEGSTFMDAEHVVLLMQENRSFDHCFGTLRGVRGYNDPRAIQLANRNPVWLQSNKEGETYAPFHLDIKNTKATWMHSLPHSWANQVNAHNDGKHDKWLDEKHSSTKEYSHMPLTLGYHTREDVPFYYAFADAFTVCDQHFCSSLTGTNPNRLYYWTGTVREEQNENSRAHVWNDDMDYGTLNWATFPERLEDHNISWKCYQNEMSIDVGFQGEQDPWLSNFQDNPLEFFGQYNIHLHQKHLDQLKKRSKALPDEIAVVEKQIAASTDDMAAPFKKVLQAKQDELKDVKTRLENADRKPFDSLTAREKSIHQKAFITNSNDPYYHQLAELHYEDAGQKRTMQAPKGDVLHQFREDVKSGNLPTVSWLSAPESFSDHPTAPWYGAWYVSEVLDILTQNPEVWKKTIFILTYDENDGYFDHVPPFVAPHSHKPGTGKVSEGIDTRVEFVTLDQELARKDFPEKYDRECSIGLGFRVPMVIASPWSKGGWVNSEVFDHTSTLQFLEKFLSNKTGNKVTEPNISDWRRTVCGDLTSAFRPYHSDTISVPPFVVKDAFLEGIHKAKFKKLPNNYKLLSKEEITEINQHPHLSPYLPQQEKGIRPSCALPYQLYVDGKLNADKSAFEITFQSGDELFGKNAVGSPFNVYAIGNYQSFKDAAQFDPLRSWSYGVKAGDTLADVWPVQSFEDQHYHLRVYGPNGFYREFKGNHADPAIETGFEYQRNMLNKKLLTGNIALKINNTGNQPQTVTLVDNAYKSGTRKKVLTASGTSASQSTFVIELAKNHGWYDFSIKVDGVNGFEKRYAGRIETGKPGYSDPLMGRVIV</sequence>
<feature type="domain" description="Bacterial phospholipase C C-terminal" evidence="4">
    <location>
        <begin position="634"/>
        <end position="739"/>
    </location>
</feature>
<dbReference type="Gene3D" id="3.40.720.10">
    <property type="entry name" value="Alkaline Phosphatase, subunit A"/>
    <property type="match status" value="2"/>
</dbReference>
<dbReference type="NCBIfam" id="TIGR03396">
    <property type="entry name" value="PC_PLC"/>
    <property type="match status" value="1"/>
</dbReference>
<protein>
    <recommendedName>
        <fullName evidence="2">phospholipase C</fullName>
        <ecNumber evidence="2">3.1.4.3</ecNumber>
    </recommendedName>
</protein>
<dbReference type="RefSeq" id="WP_273633122.1">
    <property type="nucleotide sequence ID" value="NZ_CP117167.1"/>
</dbReference>
<evidence type="ECO:0000313" key="6">
    <source>
        <dbReference type="Proteomes" id="UP001216139"/>
    </source>
</evidence>
<reference evidence="5 6" key="1">
    <citation type="submission" date="2023-02" db="EMBL/GenBank/DDBJ databases">
        <title>Genome sequence of Mucilaginibacter jinjuensis strain KACC 16571.</title>
        <authorList>
            <person name="Kim S."/>
            <person name="Heo J."/>
            <person name="Kwon S.-W."/>
        </authorList>
    </citation>
    <scope>NUCLEOTIDE SEQUENCE [LARGE SCALE GENOMIC DNA]</scope>
    <source>
        <strain evidence="5 6">KACC 16571</strain>
    </source>
</reference>
<dbReference type="InterPro" id="IPR007312">
    <property type="entry name" value="Phosphoesterase"/>
</dbReference>
<dbReference type="Pfam" id="PF04185">
    <property type="entry name" value="Phosphoesterase"/>
    <property type="match status" value="2"/>
</dbReference>